<evidence type="ECO:0000256" key="7">
    <source>
        <dbReference type="ARBA" id="ARBA00022842"/>
    </source>
</evidence>
<dbReference type="InterPro" id="IPR045031">
    <property type="entry name" value="DHP_synth-like"/>
</dbReference>
<keyword evidence="5 9" id="KW-0808">Transferase</keyword>
<keyword evidence="6 9" id="KW-0479">Metal-binding</keyword>
<evidence type="ECO:0000256" key="9">
    <source>
        <dbReference type="RuleBase" id="RU361205"/>
    </source>
</evidence>
<dbReference type="PROSITE" id="PS00793">
    <property type="entry name" value="DHPS_2"/>
    <property type="match status" value="1"/>
</dbReference>
<dbReference type="PROSITE" id="PS50972">
    <property type="entry name" value="PTERIN_BINDING"/>
    <property type="match status" value="1"/>
</dbReference>
<evidence type="ECO:0000256" key="4">
    <source>
        <dbReference type="ARBA" id="ARBA00012458"/>
    </source>
</evidence>
<dbReference type="Pfam" id="PF00809">
    <property type="entry name" value="Pterin_bind"/>
    <property type="match status" value="1"/>
</dbReference>
<keyword evidence="8 9" id="KW-0289">Folate biosynthesis</keyword>
<sequence length="299" mass="31878">MFDLTPILDCNGRPLALDRPRVMGIVNVTPDSFSDGGAHDTLDAAVAHGLAMAEAGADMLDIGGESTRPGAAEVPLEEELRRTIPVIERLARETSLPISIDTSKPEVMRAAVQAGAGMINDVYALRREGALDAAAALGVPVVLMHMQGEPRSMQDAPHYDDVVSDVHRFLAERIFAAEMAGIAKKKIIVDPGFGFGKTTQHNLTLLAQLERLAELGVPLLAGLSRKRTIGELTGRSDPRDRATGSVAAHLIAAQRGAKLLRVHDVAATVDAIKVWTAVATQAMPRAKVAPSMPKWPDDE</sequence>
<comment type="similarity">
    <text evidence="9">Belongs to the DHPS family.</text>
</comment>
<dbReference type="NCBIfam" id="TIGR01496">
    <property type="entry name" value="DHPS"/>
    <property type="match status" value="1"/>
</dbReference>
<dbReference type="SUPFAM" id="SSF51717">
    <property type="entry name" value="Dihydropteroate synthetase-like"/>
    <property type="match status" value="1"/>
</dbReference>
<evidence type="ECO:0000256" key="1">
    <source>
        <dbReference type="ARBA" id="ARBA00000012"/>
    </source>
</evidence>
<evidence type="ECO:0000256" key="5">
    <source>
        <dbReference type="ARBA" id="ARBA00022679"/>
    </source>
</evidence>
<dbReference type="PROSITE" id="PS00792">
    <property type="entry name" value="DHPS_1"/>
    <property type="match status" value="1"/>
</dbReference>
<gene>
    <name evidence="11" type="primary">folP</name>
    <name evidence="11" type="ORF">P8609_07090</name>
</gene>
<accession>A0ABU1CEG8</accession>
<dbReference type="GO" id="GO:0004156">
    <property type="term" value="F:dihydropteroate synthase activity"/>
    <property type="evidence" value="ECO:0007669"/>
    <property type="project" value="UniProtKB-EC"/>
</dbReference>
<evidence type="ECO:0000259" key="10">
    <source>
        <dbReference type="PROSITE" id="PS50972"/>
    </source>
</evidence>
<dbReference type="InterPro" id="IPR006390">
    <property type="entry name" value="DHP_synth_dom"/>
</dbReference>
<comment type="catalytic activity">
    <reaction evidence="1">
        <text>(7,8-dihydropterin-6-yl)methyl diphosphate + 4-aminobenzoate = 7,8-dihydropteroate + diphosphate</text>
        <dbReference type="Rhea" id="RHEA:19949"/>
        <dbReference type="ChEBI" id="CHEBI:17836"/>
        <dbReference type="ChEBI" id="CHEBI:17839"/>
        <dbReference type="ChEBI" id="CHEBI:33019"/>
        <dbReference type="ChEBI" id="CHEBI:72950"/>
        <dbReference type="EC" id="2.5.1.15"/>
    </reaction>
</comment>
<evidence type="ECO:0000256" key="6">
    <source>
        <dbReference type="ARBA" id="ARBA00022723"/>
    </source>
</evidence>
<comment type="caution">
    <text evidence="11">The sequence shown here is derived from an EMBL/GenBank/DDBJ whole genome shotgun (WGS) entry which is preliminary data.</text>
</comment>
<dbReference type="RefSeq" id="WP_309261850.1">
    <property type="nucleotide sequence ID" value="NZ_JARUHG010000001.1"/>
</dbReference>
<dbReference type="InterPro" id="IPR000489">
    <property type="entry name" value="Pterin-binding_dom"/>
</dbReference>
<comment type="function">
    <text evidence="9">Catalyzes the condensation of para-aminobenzoate (pABA) with 6-hydroxymethyl-7,8-dihydropterin diphosphate (DHPt-PP) to form 7,8-dihydropteroate (H2Pte), the immediate precursor of folate derivatives.</text>
</comment>
<keyword evidence="7 9" id="KW-0460">Magnesium</keyword>
<evidence type="ECO:0000256" key="3">
    <source>
        <dbReference type="ARBA" id="ARBA00004763"/>
    </source>
</evidence>
<evidence type="ECO:0000313" key="12">
    <source>
        <dbReference type="Proteomes" id="UP001233535"/>
    </source>
</evidence>
<dbReference type="Gene3D" id="3.20.20.20">
    <property type="entry name" value="Dihydropteroate synthase-like"/>
    <property type="match status" value="1"/>
</dbReference>
<dbReference type="InterPro" id="IPR011005">
    <property type="entry name" value="Dihydropteroate_synth-like_sf"/>
</dbReference>
<dbReference type="EMBL" id="JARUHG010000001">
    <property type="protein sequence ID" value="MDR0182735.1"/>
    <property type="molecule type" value="Genomic_DNA"/>
</dbReference>
<proteinExistence type="inferred from homology"/>
<dbReference type="EC" id="2.5.1.15" evidence="4 9"/>
<feature type="domain" description="Pterin-binding" evidence="10">
    <location>
        <begin position="20"/>
        <end position="273"/>
    </location>
</feature>
<name>A0ABU1CEG8_9GAMM</name>
<evidence type="ECO:0000256" key="2">
    <source>
        <dbReference type="ARBA" id="ARBA00001946"/>
    </source>
</evidence>
<dbReference type="CDD" id="cd00739">
    <property type="entry name" value="DHPS"/>
    <property type="match status" value="1"/>
</dbReference>
<comment type="pathway">
    <text evidence="3 9">Cofactor biosynthesis; tetrahydrofolate biosynthesis; 7,8-dihydrofolate from 2-amino-4-hydroxy-6-hydroxymethyl-7,8-dihydropteridine diphosphate and 4-aminobenzoate: step 1/2.</text>
</comment>
<reference evidence="11 12" key="1">
    <citation type="submission" date="2023-04" db="EMBL/GenBank/DDBJ databases">
        <title>Lysobacter sp. strain UC isolated from soil sample.</title>
        <authorList>
            <person name="Choksket S."/>
            <person name="Harshvardhan F."/>
            <person name="Rana R."/>
            <person name="Patil P.B."/>
            <person name="Korpole S."/>
        </authorList>
    </citation>
    <scope>NUCLEOTIDE SEQUENCE [LARGE SCALE GENOMIC DNA]</scope>
    <source>
        <strain evidence="11 12">UC</strain>
    </source>
</reference>
<dbReference type="Proteomes" id="UP001233535">
    <property type="component" value="Unassembled WGS sequence"/>
</dbReference>
<keyword evidence="12" id="KW-1185">Reference proteome</keyword>
<evidence type="ECO:0000313" key="11">
    <source>
        <dbReference type="EMBL" id="MDR0182735.1"/>
    </source>
</evidence>
<protein>
    <recommendedName>
        <fullName evidence="4 9">Dihydropteroate synthase</fullName>
        <shortName evidence="9">DHPS</shortName>
        <ecNumber evidence="4 9">2.5.1.15</ecNumber>
    </recommendedName>
    <alternativeName>
        <fullName evidence="9">Dihydropteroate pyrophosphorylase</fullName>
    </alternativeName>
</protein>
<dbReference type="PANTHER" id="PTHR20941">
    <property type="entry name" value="FOLATE SYNTHESIS PROTEINS"/>
    <property type="match status" value="1"/>
</dbReference>
<comment type="cofactor">
    <cofactor evidence="2 9">
        <name>Mg(2+)</name>
        <dbReference type="ChEBI" id="CHEBI:18420"/>
    </cofactor>
</comment>
<dbReference type="PANTHER" id="PTHR20941:SF1">
    <property type="entry name" value="FOLIC ACID SYNTHESIS PROTEIN FOL1"/>
    <property type="match status" value="1"/>
</dbReference>
<organism evidence="11 12">
    <name type="scientific">Lysobacter arvi</name>
    <dbReference type="NCBI Taxonomy" id="3038776"/>
    <lineage>
        <taxon>Bacteria</taxon>
        <taxon>Pseudomonadati</taxon>
        <taxon>Pseudomonadota</taxon>
        <taxon>Gammaproteobacteria</taxon>
        <taxon>Lysobacterales</taxon>
        <taxon>Lysobacteraceae</taxon>
        <taxon>Lysobacter</taxon>
    </lineage>
</organism>
<evidence type="ECO:0000256" key="8">
    <source>
        <dbReference type="ARBA" id="ARBA00022909"/>
    </source>
</evidence>